<evidence type="ECO:0000313" key="17">
    <source>
        <dbReference type="Proteomes" id="UP000012651"/>
    </source>
</evidence>
<dbReference type="InterPro" id="IPR003352">
    <property type="entry name" value="PTS_EIIC"/>
</dbReference>
<evidence type="ECO:0000256" key="1">
    <source>
        <dbReference type="ARBA" id="ARBA00004651"/>
    </source>
</evidence>
<dbReference type="CDD" id="cd00212">
    <property type="entry name" value="PTS_IIB_glc"/>
    <property type="match status" value="1"/>
</dbReference>
<evidence type="ECO:0000256" key="8">
    <source>
        <dbReference type="ARBA" id="ARBA00022777"/>
    </source>
</evidence>
<keyword evidence="17" id="KW-1185">Reference proteome</keyword>
<dbReference type="PROSITE" id="PS01035">
    <property type="entry name" value="PTS_EIIB_TYPE_1_CYS"/>
    <property type="match status" value="1"/>
</dbReference>
<sequence length="681" mass="72045">MAVDKSQTPQAILDAVGGADNIVSFTCCATRLRFELKDASNIDAAAIDQLPGVLGTVPQSGNRFQVIIGGAVQTMYNEISNLPEMKKRGGKSNSDIKSEYRAKTQGKNAFIDSFFEYLSDSFRPILGVLLGASLIIAFAAMMEALGIQAFNNVDSKPGGWVFIDAMWRAVLYFLPVMIAYNASKKLEIDPWLGATIMFAVMTPNFISLSSNYDTTAVTNATLGTTSYVANIFGLPMQLNDYGGQVFVPLIMVAVLSLVYRGFRKIFPENVQMVFVPFFSMIVMIPLTAFIIGPISIWLGSGIGAGLAWLNSTAPFIFAIVIPLIYPFLVPLGLHWPLNALMLVNINTLGYDFIQGPMGAWNFACFGATAGVLFIAMKDRDSAMRQTATGALAAGLLGGISEPSLYGIHLRYKRIYPRMLVGCAVGGVVIGLLGLSSNGVHTSAFAFTSLLTIPAFTPMSTYAIALAAAFFTSMILVIVSDYRTPEQRAEFYAARDEAEAAAAAADKPQQDGAAPQAAAQANQTEQAVAEGISCEVVAAVPGKVVSLDEVNDKVFASRALGEGVGIVPTSGTIVAPVAGTVSVVQKAGHAFGINTAEGIELLVHVGIDTVELEGKGFEPKVSVGQSVAAGDTLVVADLDAIKAAGYDTTTLVVITNTQDFSSVKPLTGFDATTTSPIIEVTK</sequence>
<dbReference type="GO" id="GO:0008982">
    <property type="term" value="F:protein-N(PI)-phosphohistidine-sugar phosphotransferase activity"/>
    <property type="evidence" value="ECO:0007669"/>
    <property type="project" value="InterPro"/>
</dbReference>
<dbReference type="InterPro" id="IPR018113">
    <property type="entry name" value="PTrfase_EIIB_Cys"/>
</dbReference>
<dbReference type="EMBL" id="AGXC01000002">
    <property type="protein sequence ID" value="EMZ41670.1"/>
    <property type="molecule type" value="Genomic_DNA"/>
</dbReference>
<feature type="domain" description="PTS EIIB type-1" evidence="14">
    <location>
        <begin position="6"/>
        <end position="89"/>
    </location>
</feature>
<dbReference type="PROSITE" id="PS51093">
    <property type="entry name" value="PTS_EIIA_TYPE_1"/>
    <property type="match status" value="1"/>
</dbReference>
<dbReference type="OrthoDB" id="3187794at2"/>
<keyword evidence="10 12" id="KW-0472">Membrane</keyword>
<reference evidence="16 17" key="1">
    <citation type="submission" date="2013-03" db="EMBL/GenBank/DDBJ databases">
        <title>The Genome Sequence of Atopobium minutum 10063974.</title>
        <authorList>
            <consortium name="The Broad Institute Genome Sequencing Platform"/>
            <person name="Earl A."/>
            <person name="Ward D."/>
            <person name="Feldgarden M."/>
            <person name="Gevers D."/>
            <person name="Lambert T."/>
            <person name="Marvaud J.-C."/>
            <person name="Courvalin P."/>
            <person name="Walker B."/>
            <person name="Young S.K."/>
            <person name="Zeng Q."/>
            <person name="Gargeya S."/>
            <person name="Fitzgerald M."/>
            <person name="Haas B."/>
            <person name="Abouelleil A."/>
            <person name="Alvarado L."/>
            <person name="Arachchi H.M."/>
            <person name="Berlin A.M."/>
            <person name="Chapman S.B."/>
            <person name="Dewar J."/>
            <person name="Goldberg J."/>
            <person name="Griggs A."/>
            <person name="Gujja S."/>
            <person name="Hansen M."/>
            <person name="Howarth C."/>
            <person name="Imamovic A."/>
            <person name="Larimer J."/>
            <person name="McCowan C."/>
            <person name="Murphy C."/>
            <person name="Neiman D."/>
            <person name="Pearson M."/>
            <person name="Priest M."/>
            <person name="Roberts A."/>
            <person name="Saif S."/>
            <person name="Shea T."/>
            <person name="Sisk P."/>
            <person name="Sykes S."/>
            <person name="Wortman J."/>
            <person name="Nusbaum C."/>
            <person name="Birren B."/>
        </authorList>
    </citation>
    <scope>NUCLEOTIDE SEQUENCE [LARGE SCALE GENOMIC DNA]</scope>
    <source>
        <strain evidence="16 17">10063974</strain>
    </source>
</reference>
<evidence type="ECO:0000256" key="11">
    <source>
        <dbReference type="PROSITE-ProRule" id="PRU00421"/>
    </source>
</evidence>
<feature type="domain" description="PTS EIIA type-1" evidence="13">
    <location>
        <begin position="551"/>
        <end position="655"/>
    </location>
</feature>
<dbReference type="Gene3D" id="2.70.70.10">
    <property type="entry name" value="Glucose Permease (Domain IIA)"/>
    <property type="match status" value="1"/>
</dbReference>
<dbReference type="GO" id="GO:0016301">
    <property type="term" value="F:kinase activity"/>
    <property type="evidence" value="ECO:0007669"/>
    <property type="project" value="UniProtKB-KW"/>
</dbReference>
<dbReference type="PROSITE" id="PS00371">
    <property type="entry name" value="PTS_EIIA_TYPE_1_HIS"/>
    <property type="match status" value="1"/>
</dbReference>
<feature type="transmembrane region" description="Helical" evidence="12">
    <location>
        <begin position="418"/>
        <end position="439"/>
    </location>
</feature>
<evidence type="ECO:0000256" key="5">
    <source>
        <dbReference type="ARBA" id="ARBA00022679"/>
    </source>
</evidence>
<feature type="transmembrane region" description="Helical" evidence="12">
    <location>
        <begin position="241"/>
        <end position="262"/>
    </location>
</feature>
<dbReference type="AlphaFoldDB" id="N2BT45"/>
<keyword evidence="4" id="KW-0762">Sugar transport</keyword>
<accession>N2BT45</accession>
<feature type="transmembrane region" description="Helical" evidence="12">
    <location>
        <begin position="159"/>
        <end position="179"/>
    </location>
</feature>
<dbReference type="RefSeq" id="WP_002563419.1">
    <property type="nucleotide sequence ID" value="NZ_KB822533.1"/>
</dbReference>
<feature type="transmembrane region" description="Helical" evidence="12">
    <location>
        <begin position="359"/>
        <end position="376"/>
    </location>
</feature>
<evidence type="ECO:0000259" key="13">
    <source>
        <dbReference type="PROSITE" id="PS51093"/>
    </source>
</evidence>
<feature type="active site" description="Phosphocysteine intermediate; for EIIB activity" evidence="11">
    <location>
        <position position="28"/>
    </location>
</feature>
<dbReference type="InterPro" id="IPR001127">
    <property type="entry name" value="PTS_EIIA_1_perm"/>
</dbReference>
<dbReference type="PANTHER" id="PTHR30175">
    <property type="entry name" value="PHOSPHOTRANSFERASE SYSTEM TRANSPORT PROTEIN"/>
    <property type="match status" value="1"/>
</dbReference>
<evidence type="ECO:0000256" key="10">
    <source>
        <dbReference type="ARBA" id="ARBA00023136"/>
    </source>
</evidence>
<keyword evidence="6" id="KW-0598">Phosphotransferase system</keyword>
<feature type="transmembrane region" description="Helical" evidence="12">
    <location>
        <begin position="305"/>
        <end position="328"/>
    </location>
</feature>
<keyword evidence="5" id="KW-0808">Transferase</keyword>
<evidence type="ECO:0000256" key="9">
    <source>
        <dbReference type="ARBA" id="ARBA00022989"/>
    </source>
</evidence>
<dbReference type="InterPro" id="IPR001996">
    <property type="entry name" value="PTS_IIB_1"/>
</dbReference>
<evidence type="ECO:0000256" key="2">
    <source>
        <dbReference type="ARBA" id="ARBA00022448"/>
    </source>
</evidence>
<dbReference type="GO" id="GO:0009401">
    <property type="term" value="P:phosphoenolpyruvate-dependent sugar phosphotransferase system"/>
    <property type="evidence" value="ECO:0007669"/>
    <property type="project" value="UniProtKB-KW"/>
</dbReference>
<dbReference type="SUPFAM" id="SSF55604">
    <property type="entry name" value="Glucose permease domain IIB"/>
    <property type="match status" value="1"/>
</dbReference>
<name>N2BT45_9ACTN</name>
<feature type="transmembrane region" description="Helical" evidence="12">
    <location>
        <begin position="274"/>
        <end position="299"/>
    </location>
</feature>
<dbReference type="Proteomes" id="UP000012651">
    <property type="component" value="Unassembled WGS sequence"/>
</dbReference>
<proteinExistence type="predicted"/>
<dbReference type="FunFam" id="2.70.70.10:FF:000001">
    <property type="entry name" value="PTS system glucose-specific IIA component"/>
    <property type="match status" value="1"/>
</dbReference>
<dbReference type="PROSITE" id="PS51103">
    <property type="entry name" value="PTS_EIIC_TYPE_1"/>
    <property type="match status" value="1"/>
</dbReference>
<dbReference type="InterPro" id="IPR013013">
    <property type="entry name" value="PTS_EIIC_1"/>
</dbReference>
<feature type="transmembrane region" description="Helical" evidence="12">
    <location>
        <begin position="191"/>
        <end position="209"/>
    </location>
</feature>
<dbReference type="Pfam" id="PF00367">
    <property type="entry name" value="PTS_EIIB"/>
    <property type="match status" value="1"/>
</dbReference>
<protein>
    <submittedName>
        <fullName evidence="16">PTS system, glucose subfamily, IIA component</fullName>
    </submittedName>
</protein>
<gene>
    <name evidence="16" type="ORF">HMPREF1091_00644</name>
</gene>
<organism evidence="16 17">
    <name type="scientific">Atopobium minutum 10063974</name>
    <dbReference type="NCBI Taxonomy" id="997872"/>
    <lineage>
        <taxon>Bacteria</taxon>
        <taxon>Bacillati</taxon>
        <taxon>Actinomycetota</taxon>
        <taxon>Coriobacteriia</taxon>
        <taxon>Coriobacteriales</taxon>
        <taxon>Atopobiaceae</taxon>
        <taxon>Atopobium</taxon>
    </lineage>
</organism>
<evidence type="ECO:0000256" key="12">
    <source>
        <dbReference type="SAM" id="Phobius"/>
    </source>
</evidence>
<comment type="subcellular location">
    <subcellularLocation>
        <location evidence="1">Cell membrane</location>
        <topology evidence="1">Multi-pass membrane protein</topology>
    </subcellularLocation>
</comment>
<keyword evidence="2" id="KW-0813">Transport</keyword>
<evidence type="ECO:0000259" key="15">
    <source>
        <dbReference type="PROSITE" id="PS51103"/>
    </source>
</evidence>
<evidence type="ECO:0000256" key="6">
    <source>
        <dbReference type="ARBA" id="ARBA00022683"/>
    </source>
</evidence>
<dbReference type="NCBIfam" id="TIGR00830">
    <property type="entry name" value="PTBA"/>
    <property type="match status" value="1"/>
</dbReference>
<evidence type="ECO:0000259" key="14">
    <source>
        <dbReference type="PROSITE" id="PS51098"/>
    </source>
</evidence>
<dbReference type="PATRIC" id="fig|997872.3.peg.643"/>
<keyword evidence="9 12" id="KW-1133">Transmembrane helix</keyword>
<feature type="transmembrane region" description="Helical" evidence="12">
    <location>
        <begin position="459"/>
        <end position="478"/>
    </location>
</feature>
<keyword evidence="7 12" id="KW-0812">Transmembrane</keyword>
<dbReference type="InterPro" id="IPR011055">
    <property type="entry name" value="Dup_hybrid_motif"/>
</dbReference>
<keyword evidence="3" id="KW-1003">Cell membrane</keyword>
<dbReference type="Pfam" id="PF00358">
    <property type="entry name" value="PTS_EIIA_1"/>
    <property type="match status" value="1"/>
</dbReference>
<dbReference type="SUPFAM" id="SSF51261">
    <property type="entry name" value="Duplicated hybrid motif"/>
    <property type="match status" value="1"/>
</dbReference>
<dbReference type="Gene3D" id="3.30.1360.60">
    <property type="entry name" value="Glucose permease domain IIB"/>
    <property type="match status" value="1"/>
</dbReference>
<feature type="domain" description="PTS EIIC type-1" evidence="15">
    <location>
        <begin position="116"/>
        <end position="495"/>
    </location>
</feature>
<dbReference type="PROSITE" id="PS51098">
    <property type="entry name" value="PTS_EIIB_TYPE_1"/>
    <property type="match status" value="1"/>
</dbReference>
<dbReference type="PANTHER" id="PTHR30175:SF1">
    <property type="entry name" value="PTS SYSTEM ARBUTIN-, CELLOBIOSE-, AND SALICIN-SPECIFIC EIIBC COMPONENT-RELATED"/>
    <property type="match status" value="1"/>
</dbReference>
<dbReference type="GO" id="GO:0005886">
    <property type="term" value="C:plasma membrane"/>
    <property type="evidence" value="ECO:0007669"/>
    <property type="project" value="UniProtKB-SubCell"/>
</dbReference>
<evidence type="ECO:0000256" key="4">
    <source>
        <dbReference type="ARBA" id="ARBA00022597"/>
    </source>
</evidence>
<evidence type="ECO:0000256" key="3">
    <source>
        <dbReference type="ARBA" id="ARBA00022475"/>
    </source>
</evidence>
<dbReference type="InterPro" id="IPR036878">
    <property type="entry name" value="Glu_permease_IIB"/>
</dbReference>
<keyword evidence="8" id="KW-0418">Kinase</keyword>
<evidence type="ECO:0000313" key="16">
    <source>
        <dbReference type="EMBL" id="EMZ41670.1"/>
    </source>
</evidence>
<feature type="transmembrane region" description="Helical" evidence="12">
    <location>
        <begin position="125"/>
        <end position="147"/>
    </location>
</feature>
<dbReference type="InterPro" id="IPR050558">
    <property type="entry name" value="PTS_Sugar-Specific_Components"/>
</dbReference>
<dbReference type="HOGENOM" id="CLU_012312_2_1_11"/>
<dbReference type="Pfam" id="PF02378">
    <property type="entry name" value="PTS_EIIC"/>
    <property type="match status" value="1"/>
</dbReference>
<comment type="caution">
    <text evidence="16">The sequence shown here is derived from an EMBL/GenBank/DDBJ whole genome shotgun (WGS) entry which is preliminary data.</text>
</comment>
<evidence type="ECO:0000256" key="7">
    <source>
        <dbReference type="ARBA" id="ARBA00022692"/>
    </source>
</evidence>